<gene>
    <name evidence="2" type="ORF">E1091_05605</name>
</gene>
<name>A0ABY2DJ93_9ACTN</name>
<dbReference type="EMBL" id="SMKE01000127">
    <property type="protein sequence ID" value="TDC00065.1"/>
    <property type="molecule type" value="Genomic_DNA"/>
</dbReference>
<dbReference type="InterPro" id="IPR006311">
    <property type="entry name" value="TAT_signal"/>
</dbReference>
<evidence type="ECO:0000313" key="2">
    <source>
        <dbReference type="EMBL" id="TDC00065.1"/>
    </source>
</evidence>
<keyword evidence="1" id="KW-0732">Signal</keyword>
<evidence type="ECO:0000256" key="1">
    <source>
        <dbReference type="SAM" id="SignalP"/>
    </source>
</evidence>
<feature type="signal peptide" evidence="1">
    <location>
        <begin position="1"/>
        <end position="25"/>
    </location>
</feature>
<keyword evidence="3" id="KW-1185">Reference proteome</keyword>
<sequence>MSRKLPGFGRRGVLLAGLAVGVASAVRPAAAEAATTKGGLADVTGGSIERLSVRMRDTGRVLTVPTVDFPESWTFQTGDTVCVTTANDGTNILVAKPFLRVIDQPDRRDVFVFNRDTGARRAAIATRARR</sequence>
<dbReference type="Proteomes" id="UP000295626">
    <property type="component" value="Unassembled WGS sequence"/>
</dbReference>
<accession>A0ABY2DJ93</accession>
<protein>
    <submittedName>
        <fullName evidence="2">Uncharacterized protein</fullName>
    </submittedName>
</protein>
<dbReference type="PROSITE" id="PS51318">
    <property type="entry name" value="TAT"/>
    <property type="match status" value="1"/>
</dbReference>
<organism evidence="2 3">
    <name type="scientific">Micromonospora fluostatini</name>
    <dbReference type="NCBI Taxonomy" id="1629071"/>
    <lineage>
        <taxon>Bacteria</taxon>
        <taxon>Bacillati</taxon>
        <taxon>Actinomycetota</taxon>
        <taxon>Actinomycetes</taxon>
        <taxon>Micromonosporales</taxon>
        <taxon>Micromonosporaceae</taxon>
        <taxon>Micromonospora</taxon>
    </lineage>
</organism>
<feature type="chain" id="PRO_5046603294" evidence="1">
    <location>
        <begin position="26"/>
        <end position="130"/>
    </location>
</feature>
<proteinExistence type="predicted"/>
<comment type="caution">
    <text evidence="2">The sequence shown here is derived from an EMBL/GenBank/DDBJ whole genome shotgun (WGS) entry which is preliminary data.</text>
</comment>
<evidence type="ECO:0000313" key="3">
    <source>
        <dbReference type="Proteomes" id="UP000295626"/>
    </source>
</evidence>
<reference evidence="2 3" key="1">
    <citation type="submission" date="2019-02" db="EMBL/GenBank/DDBJ databases">
        <title>Draft genome sequences of novel Actinobacteria.</title>
        <authorList>
            <person name="Sahin N."/>
            <person name="Ay H."/>
            <person name="Saygin H."/>
        </authorList>
    </citation>
    <scope>NUCLEOTIDE SEQUENCE [LARGE SCALE GENOMIC DNA]</scope>
    <source>
        <strain evidence="2 3">JCM 30529</strain>
    </source>
</reference>